<comment type="caution">
    <text evidence="2">The sequence shown here is derived from an EMBL/GenBank/DDBJ whole genome shotgun (WGS) entry which is preliminary data.</text>
</comment>
<protein>
    <submittedName>
        <fullName evidence="2">SgcJ/EcaC family oxidoreductase</fullName>
    </submittedName>
</protein>
<dbReference type="Pfam" id="PF14534">
    <property type="entry name" value="DUF4440"/>
    <property type="match status" value="1"/>
</dbReference>
<evidence type="ECO:0000313" key="2">
    <source>
        <dbReference type="EMBL" id="MSS85451.1"/>
    </source>
</evidence>
<evidence type="ECO:0000259" key="1">
    <source>
        <dbReference type="Pfam" id="PF14534"/>
    </source>
</evidence>
<dbReference type="InterPro" id="IPR027843">
    <property type="entry name" value="DUF4440"/>
</dbReference>
<dbReference type="InterPro" id="IPR011944">
    <property type="entry name" value="Steroid_delta5-4_isomerase"/>
</dbReference>
<accession>A0A6N7W7S5</accession>
<name>A0A6N7W7S5_9ACTO</name>
<gene>
    <name evidence="2" type="ORF">FYJ24_12000</name>
</gene>
<organism evidence="2 3">
    <name type="scientific">Scrofimicrobium canadense</name>
    <dbReference type="NCBI Taxonomy" id="2652290"/>
    <lineage>
        <taxon>Bacteria</taxon>
        <taxon>Bacillati</taxon>
        <taxon>Actinomycetota</taxon>
        <taxon>Actinomycetes</taxon>
        <taxon>Actinomycetales</taxon>
        <taxon>Actinomycetaceae</taxon>
        <taxon>Scrofimicrobium</taxon>
    </lineage>
</organism>
<dbReference type="AlphaFoldDB" id="A0A6N7W7S5"/>
<sequence>MSTPGEVLTRFAGAWERRDAQAIADLFVPDPEFVNVTGLWWHTPKRIAMAHAFGFEKIFGNSHLEFVEEKVRMIGEEAAVVHGRWRVINQDSATGDTTDPRFGIFIFVMEKTGQGWKAVAAQNTDVVEGHESIAVVDGKSVPQSYEDSPTSRGL</sequence>
<proteinExistence type="predicted"/>
<dbReference type="InterPro" id="IPR032710">
    <property type="entry name" value="NTF2-like_dom_sf"/>
</dbReference>
<dbReference type="Gene3D" id="3.10.450.50">
    <property type="match status" value="1"/>
</dbReference>
<evidence type="ECO:0000313" key="3">
    <source>
        <dbReference type="Proteomes" id="UP000470875"/>
    </source>
</evidence>
<dbReference type="EMBL" id="VULO01000019">
    <property type="protein sequence ID" value="MSS85451.1"/>
    <property type="molecule type" value="Genomic_DNA"/>
</dbReference>
<dbReference type="Proteomes" id="UP000470875">
    <property type="component" value="Unassembled WGS sequence"/>
</dbReference>
<dbReference type="SUPFAM" id="SSF54427">
    <property type="entry name" value="NTF2-like"/>
    <property type="match status" value="1"/>
</dbReference>
<dbReference type="NCBIfam" id="TIGR02246">
    <property type="entry name" value="SgcJ/EcaC family oxidoreductase"/>
    <property type="match status" value="1"/>
</dbReference>
<reference evidence="2 3" key="1">
    <citation type="submission" date="2019-08" db="EMBL/GenBank/DDBJ databases">
        <title>In-depth cultivation of the pig gut microbiome towards novel bacterial diversity and tailored functional studies.</title>
        <authorList>
            <person name="Wylensek D."/>
            <person name="Hitch T.C.A."/>
            <person name="Clavel T."/>
        </authorList>
    </citation>
    <scope>NUCLEOTIDE SEQUENCE [LARGE SCALE GENOMIC DNA]</scope>
    <source>
        <strain evidence="2 3">WB03_NA08</strain>
    </source>
</reference>
<keyword evidence="3" id="KW-1185">Reference proteome</keyword>
<feature type="domain" description="DUF4440" evidence="1">
    <location>
        <begin position="8"/>
        <end position="117"/>
    </location>
</feature>